<gene>
    <name evidence="2" type="ORF">IAB37_07885</name>
</gene>
<protein>
    <submittedName>
        <fullName evidence="2">Uncharacterized protein</fullName>
    </submittedName>
</protein>
<evidence type="ECO:0000313" key="3">
    <source>
        <dbReference type="Proteomes" id="UP000824241"/>
    </source>
</evidence>
<keyword evidence="1" id="KW-0812">Transmembrane</keyword>
<sequence length="188" mass="21111">MTKKKVFKASIILLVILGILFFLPLPIPRIQTMTGTCLRHGETAEVKLYALELRYLFRDPEIHLLEAHGFLPWGNGFRVRIDGGEEERFALPGGDGPKLRDYPVILEDGSQSTPGQFRDFDVYRPVGDAGVNEYHVITGAGFDRWVMEQHFTGAEDEAEDGHLLAVSKDGDTEAVRREMAAVIEVLER</sequence>
<evidence type="ECO:0000256" key="1">
    <source>
        <dbReference type="SAM" id="Phobius"/>
    </source>
</evidence>
<organism evidence="2 3">
    <name type="scientific">Candidatus Faecivivens stercoravium</name>
    <dbReference type="NCBI Taxonomy" id="2840803"/>
    <lineage>
        <taxon>Bacteria</taxon>
        <taxon>Bacillati</taxon>
        <taxon>Bacillota</taxon>
        <taxon>Clostridia</taxon>
        <taxon>Eubacteriales</taxon>
        <taxon>Oscillospiraceae</taxon>
        <taxon>Oscillospiraceae incertae sedis</taxon>
        <taxon>Candidatus Faecivivens</taxon>
    </lineage>
</organism>
<dbReference type="AlphaFoldDB" id="A0A9D1DYR4"/>
<evidence type="ECO:0000313" key="2">
    <source>
        <dbReference type="EMBL" id="HIR61475.1"/>
    </source>
</evidence>
<dbReference type="EMBL" id="DVHA01000254">
    <property type="protein sequence ID" value="HIR61475.1"/>
    <property type="molecule type" value="Genomic_DNA"/>
</dbReference>
<proteinExistence type="predicted"/>
<accession>A0A9D1DYR4</accession>
<keyword evidence="1" id="KW-1133">Transmembrane helix</keyword>
<name>A0A9D1DYR4_9FIRM</name>
<keyword evidence="1" id="KW-0472">Membrane</keyword>
<dbReference type="Proteomes" id="UP000824241">
    <property type="component" value="Unassembled WGS sequence"/>
</dbReference>
<feature type="transmembrane region" description="Helical" evidence="1">
    <location>
        <begin position="7"/>
        <end position="27"/>
    </location>
</feature>
<reference evidence="2" key="2">
    <citation type="journal article" date="2021" name="PeerJ">
        <title>Extensive microbial diversity within the chicken gut microbiome revealed by metagenomics and culture.</title>
        <authorList>
            <person name="Gilroy R."/>
            <person name="Ravi A."/>
            <person name="Getino M."/>
            <person name="Pursley I."/>
            <person name="Horton D.L."/>
            <person name="Alikhan N.F."/>
            <person name="Baker D."/>
            <person name="Gharbi K."/>
            <person name="Hall N."/>
            <person name="Watson M."/>
            <person name="Adriaenssens E.M."/>
            <person name="Foster-Nyarko E."/>
            <person name="Jarju S."/>
            <person name="Secka A."/>
            <person name="Antonio M."/>
            <person name="Oren A."/>
            <person name="Chaudhuri R.R."/>
            <person name="La Ragione R."/>
            <person name="Hildebrand F."/>
            <person name="Pallen M.J."/>
        </authorList>
    </citation>
    <scope>NUCLEOTIDE SEQUENCE</scope>
    <source>
        <strain evidence="2">CHK189-12415</strain>
    </source>
</reference>
<comment type="caution">
    <text evidence="2">The sequence shown here is derived from an EMBL/GenBank/DDBJ whole genome shotgun (WGS) entry which is preliminary data.</text>
</comment>
<reference evidence="2" key="1">
    <citation type="submission" date="2020-10" db="EMBL/GenBank/DDBJ databases">
        <authorList>
            <person name="Gilroy R."/>
        </authorList>
    </citation>
    <scope>NUCLEOTIDE SEQUENCE</scope>
    <source>
        <strain evidence="2">CHK189-12415</strain>
    </source>
</reference>